<feature type="region of interest" description="Disordered" evidence="2">
    <location>
        <begin position="1"/>
        <end position="24"/>
    </location>
</feature>
<organism evidence="4 5">
    <name type="scientific">Tenebrio molitor</name>
    <name type="common">Yellow mealworm beetle</name>
    <dbReference type="NCBI Taxonomy" id="7067"/>
    <lineage>
        <taxon>Eukaryota</taxon>
        <taxon>Metazoa</taxon>
        <taxon>Ecdysozoa</taxon>
        <taxon>Arthropoda</taxon>
        <taxon>Hexapoda</taxon>
        <taxon>Insecta</taxon>
        <taxon>Pterygota</taxon>
        <taxon>Neoptera</taxon>
        <taxon>Endopterygota</taxon>
        <taxon>Coleoptera</taxon>
        <taxon>Polyphaga</taxon>
        <taxon>Cucujiformia</taxon>
        <taxon>Tenebrionidae</taxon>
        <taxon>Tenebrio</taxon>
    </lineage>
</organism>
<dbReference type="GO" id="GO:0008270">
    <property type="term" value="F:zinc ion binding"/>
    <property type="evidence" value="ECO:0007669"/>
    <property type="project" value="UniProtKB-KW"/>
</dbReference>
<dbReference type="InterPro" id="IPR013087">
    <property type="entry name" value="Znf_C2H2_type"/>
</dbReference>
<feature type="compositionally biased region" description="Basic and acidic residues" evidence="2">
    <location>
        <begin position="129"/>
        <end position="138"/>
    </location>
</feature>
<evidence type="ECO:0000259" key="3">
    <source>
        <dbReference type="PROSITE" id="PS50157"/>
    </source>
</evidence>
<dbReference type="EMBL" id="JABDTM020027818">
    <property type="protein sequence ID" value="KAH0809932.1"/>
    <property type="molecule type" value="Genomic_DNA"/>
</dbReference>
<evidence type="ECO:0000256" key="2">
    <source>
        <dbReference type="SAM" id="MobiDB-lite"/>
    </source>
</evidence>
<reference evidence="4" key="2">
    <citation type="submission" date="2021-08" db="EMBL/GenBank/DDBJ databases">
        <authorList>
            <person name="Eriksson T."/>
        </authorList>
    </citation>
    <scope>NUCLEOTIDE SEQUENCE</scope>
    <source>
        <strain evidence="4">Stoneville</strain>
        <tissue evidence="4">Whole head</tissue>
    </source>
</reference>
<proteinExistence type="predicted"/>
<keyword evidence="5" id="KW-1185">Reference proteome</keyword>
<evidence type="ECO:0000256" key="1">
    <source>
        <dbReference type="PROSITE-ProRule" id="PRU00042"/>
    </source>
</evidence>
<sequence>MSLAFSPPLSSTAREGDEDDSTLSSTAFHLKPFDFCQSTPVGKKSKNSGESDCGLHPRACCGSSRAITTAREGDKDEYNGTAFRLKPFDVRQSTPVGKKSGNRNDCGLHPSRRRACCGSSSRAITIRENRNNRREAPRYDPPPTNNLCDGQHKEGKVAENCQGWTSAKSLLQYFTLLLVFILLVRLDVDCCPFGSRRRAVLRHSALKKLIPAKNSLLRPGSSRVQENDVKHYRKSSATRQSFDFAFCILQLPIRHNQRVGKRRFSPRASRLESEMQFETLNNDDDEALTCNVCDRSFACPKQLSSHKQKKRHFGCSACDSLFPSLMALEHHKEEFEHWSGDEDDICTDSDDDDETVISEECERLL</sequence>
<keyword evidence="1" id="KW-0862">Zinc</keyword>
<feature type="domain" description="C2H2-type" evidence="3">
    <location>
        <begin position="288"/>
        <end position="317"/>
    </location>
</feature>
<dbReference type="Proteomes" id="UP000719412">
    <property type="component" value="Unassembled WGS sequence"/>
</dbReference>
<accession>A0A8J6L7U0</accession>
<keyword evidence="1" id="KW-0479">Metal-binding</keyword>
<dbReference type="SMART" id="SM00355">
    <property type="entry name" value="ZnF_C2H2"/>
    <property type="match status" value="2"/>
</dbReference>
<evidence type="ECO:0000313" key="5">
    <source>
        <dbReference type="Proteomes" id="UP000719412"/>
    </source>
</evidence>
<reference evidence="4" key="1">
    <citation type="journal article" date="2020" name="J Insects Food Feed">
        <title>The yellow mealworm (Tenebrio molitor) genome: a resource for the emerging insects as food and feed industry.</title>
        <authorList>
            <person name="Eriksson T."/>
            <person name="Andere A."/>
            <person name="Kelstrup H."/>
            <person name="Emery V."/>
            <person name="Picard C."/>
        </authorList>
    </citation>
    <scope>NUCLEOTIDE SEQUENCE</scope>
    <source>
        <strain evidence="4">Stoneville</strain>
        <tissue evidence="4">Whole head</tissue>
    </source>
</reference>
<keyword evidence="1" id="KW-0863">Zinc-finger</keyword>
<name>A0A8J6L7U0_TENMO</name>
<evidence type="ECO:0000313" key="4">
    <source>
        <dbReference type="EMBL" id="KAH0809932.1"/>
    </source>
</evidence>
<dbReference type="AlphaFoldDB" id="A0A8J6L7U0"/>
<dbReference type="PROSITE" id="PS00028">
    <property type="entry name" value="ZINC_FINGER_C2H2_1"/>
    <property type="match status" value="1"/>
</dbReference>
<gene>
    <name evidence="4" type="ORF">GEV33_012856</name>
</gene>
<dbReference type="PROSITE" id="PS50157">
    <property type="entry name" value="ZINC_FINGER_C2H2_2"/>
    <property type="match status" value="1"/>
</dbReference>
<protein>
    <recommendedName>
        <fullName evidence="3">C2H2-type domain-containing protein</fullName>
    </recommendedName>
</protein>
<feature type="region of interest" description="Disordered" evidence="2">
    <location>
        <begin position="129"/>
        <end position="151"/>
    </location>
</feature>
<comment type="caution">
    <text evidence="4">The sequence shown here is derived from an EMBL/GenBank/DDBJ whole genome shotgun (WGS) entry which is preliminary data.</text>
</comment>